<evidence type="ECO:0000313" key="2">
    <source>
        <dbReference type="Proteomes" id="UP000555552"/>
    </source>
</evidence>
<sequence>MRWLVALDVDGTLIDHDEVLSPAVRDAVQDVVAAGHHVVVATGRSLDSAFPVLGWLGLTGSGDAAAKPYVSPMVCSNGAVTVKVDPELPGGHELTDVVTFDPAPVLRLLVEDLPGAAFAVEDVGVGFKVAGRFPEHELTGRITQVPFEELLHAPASRVVVRSPEHTPEDFLEITSRLGMKGVNYSVGWTAWLDLAPEGVSKASALEVVRERLGVDRAHTLAMGDGRNDLEMLRWAARGVAMGQAPAEVREAADEVTGSVLEDGAAAVLATLPR</sequence>
<dbReference type="Gene3D" id="3.30.1240.10">
    <property type="match status" value="1"/>
</dbReference>
<organism evidence="1 2">
    <name type="scientific">Pseudokineococcus marinus</name>
    <dbReference type="NCBI Taxonomy" id="351215"/>
    <lineage>
        <taxon>Bacteria</taxon>
        <taxon>Bacillati</taxon>
        <taxon>Actinomycetota</taxon>
        <taxon>Actinomycetes</taxon>
        <taxon>Kineosporiales</taxon>
        <taxon>Kineosporiaceae</taxon>
        <taxon>Pseudokineococcus</taxon>
    </lineage>
</organism>
<evidence type="ECO:0000313" key="1">
    <source>
        <dbReference type="EMBL" id="NNH21489.1"/>
    </source>
</evidence>
<dbReference type="GO" id="GO:0016791">
    <property type="term" value="F:phosphatase activity"/>
    <property type="evidence" value="ECO:0007669"/>
    <property type="project" value="TreeGrafter"/>
</dbReference>
<reference evidence="1 2" key="1">
    <citation type="submission" date="2020-05" db="EMBL/GenBank/DDBJ databases">
        <title>MicrobeNet Type strains.</title>
        <authorList>
            <person name="Nicholson A.C."/>
        </authorList>
    </citation>
    <scope>NUCLEOTIDE SEQUENCE [LARGE SCALE GENOMIC DNA]</scope>
    <source>
        <strain evidence="1 2">JCM 14547</strain>
    </source>
</reference>
<gene>
    <name evidence="1" type="ORF">HLB09_00005</name>
</gene>
<keyword evidence="2" id="KW-1185">Reference proteome</keyword>
<dbReference type="EMBL" id="JABEMA010000001">
    <property type="protein sequence ID" value="NNH21489.1"/>
    <property type="molecule type" value="Genomic_DNA"/>
</dbReference>
<dbReference type="PANTHER" id="PTHR10000">
    <property type="entry name" value="PHOSPHOSERINE PHOSPHATASE"/>
    <property type="match status" value="1"/>
</dbReference>
<comment type="caution">
    <text evidence="1">The sequence shown here is derived from an EMBL/GenBank/DDBJ whole genome shotgun (WGS) entry which is preliminary data.</text>
</comment>
<dbReference type="PROSITE" id="PS01229">
    <property type="entry name" value="COF_2"/>
    <property type="match status" value="1"/>
</dbReference>
<dbReference type="InterPro" id="IPR006379">
    <property type="entry name" value="HAD-SF_hydro_IIB"/>
</dbReference>
<proteinExistence type="predicted"/>
<dbReference type="SUPFAM" id="SSF56784">
    <property type="entry name" value="HAD-like"/>
    <property type="match status" value="1"/>
</dbReference>
<dbReference type="Pfam" id="PF08282">
    <property type="entry name" value="Hydrolase_3"/>
    <property type="match status" value="2"/>
</dbReference>
<dbReference type="NCBIfam" id="TIGR01484">
    <property type="entry name" value="HAD-SF-IIB"/>
    <property type="match status" value="1"/>
</dbReference>
<dbReference type="PANTHER" id="PTHR10000:SF8">
    <property type="entry name" value="HAD SUPERFAMILY HYDROLASE-LIKE, TYPE 3"/>
    <property type="match status" value="1"/>
</dbReference>
<dbReference type="Proteomes" id="UP000555552">
    <property type="component" value="Unassembled WGS sequence"/>
</dbReference>
<dbReference type="Gene3D" id="3.40.50.1000">
    <property type="entry name" value="HAD superfamily/HAD-like"/>
    <property type="match status" value="1"/>
</dbReference>
<protein>
    <submittedName>
        <fullName evidence="1">HAD family phosphatase</fullName>
    </submittedName>
</protein>
<dbReference type="RefSeq" id="WP_171201361.1">
    <property type="nucleotide sequence ID" value="NZ_BAAANP010000012.1"/>
</dbReference>
<dbReference type="GO" id="GO:0000287">
    <property type="term" value="F:magnesium ion binding"/>
    <property type="evidence" value="ECO:0007669"/>
    <property type="project" value="TreeGrafter"/>
</dbReference>
<dbReference type="InterPro" id="IPR036412">
    <property type="entry name" value="HAD-like_sf"/>
</dbReference>
<dbReference type="InterPro" id="IPR023214">
    <property type="entry name" value="HAD_sf"/>
</dbReference>
<dbReference type="AlphaFoldDB" id="A0A849BEM8"/>
<name>A0A849BEM8_9ACTN</name>
<accession>A0A849BEM8</accession>
<dbReference type="GO" id="GO:0005829">
    <property type="term" value="C:cytosol"/>
    <property type="evidence" value="ECO:0007669"/>
    <property type="project" value="TreeGrafter"/>
</dbReference>